<protein>
    <recommendedName>
        <fullName evidence="7">Alpha 1,4-glycosyltransferase domain-containing protein</fullName>
    </recommendedName>
</protein>
<keyword evidence="6" id="KW-0472">Membrane</keyword>
<dbReference type="InterPro" id="IPR051981">
    <property type="entry name" value="Glycosyltransf_32"/>
</dbReference>
<feature type="domain" description="Alpha 1,4-glycosyltransferase" evidence="7">
    <location>
        <begin position="79"/>
        <end position="214"/>
    </location>
</feature>
<evidence type="ECO:0000259" key="7">
    <source>
        <dbReference type="Pfam" id="PF04572"/>
    </source>
</evidence>
<comment type="subcellular location">
    <subcellularLocation>
        <location evidence="1">Golgi apparatus membrane</location>
        <topology evidence="1">Single-pass type II membrane protein</topology>
    </subcellularLocation>
</comment>
<dbReference type="SUPFAM" id="SSF53448">
    <property type="entry name" value="Nucleotide-diphospho-sugar transferases"/>
    <property type="match status" value="1"/>
</dbReference>
<evidence type="ECO:0000313" key="8">
    <source>
        <dbReference type="EMBL" id="CAH0103415.1"/>
    </source>
</evidence>
<name>A0A8J2RRE5_9CRUS</name>
<keyword evidence="3" id="KW-0328">Glycosyltransferase</keyword>
<dbReference type="GO" id="GO:0000139">
    <property type="term" value="C:Golgi membrane"/>
    <property type="evidence" value="ECO:0007669"/>
    <property type="project" value="UniProtKB-SubCell"/>
</dbReference>
<dbReference type="Proteomes" id="UP000789390">
    <property type="component" value="Unassembled WGS sequence"/>
</dbReference>
<dbReference type="PANTHER" id="PTHR12042">
    <property type="entry name" value="LACTOSYLCERAMIDE 4-ALPHA-GALACTOSYLTRANSFERASE ALPHA- 1,4-GALACTOSYLTRANSFERASE"/>
    <property type="match status" value="1"/>
</dbReference>
<sequence length="219" mass="25441">MEYTTHVYKISKHVFLRGTDWRRGSYHVNNLSNALRLLTVYKYGGYYFDLDIISVRPVTYYGNFIAAVTSEIVNNNAIHADMKHSYIEMAIKDFVTNFRPDVWGNNGPNLMFRVLKTWCNVETLNSMDYVTCPGFNVLPASSFHPVTHFEMEKLFTQLTTNENDSEAKSISWLTEKVVGVHVWNRMNKDDPIYKNATHAYNRLARDHCPHIFSIAPEIF</sequence>
<evidence type="ECO:0000256" key="2">
    <source>
        <dbReference type="ARBA" id="ARBA00009003"/>
    </source>
</evidence>
<dbReference type="EMBL" id="CAKKLH010000112">
    <property type="protein sequence ID" value="CAH0103415.1"/>
    <property type="molecule type" value="Genomic_DNA"/>
</dbReference>
<dbReference type="Pfam" id="PF04488">
    <property type="entry name" value="Gly_transf_sug"/>
    <property type="match status" value="1"/>
</dbReference>
<evidence type="ECO:0000256" key="5">
    <source>
        <dbReference type="ARBA" id="ARBA00023034"/>
    </source>
</evidence>
<dbReference type="OrthoDB" id="6369438at2759"/>
<dbReference type="AlphaFoldDB" id="A0A8J2RRE5"/>
<comment type="similarity">
    <text evidence="2">Belongs to the glycosyltransferase 32 family.</text>
</comment>
<comment type="caution">
    <text evidence="8">The sequence shown here is derived from an EMBL/GenBank/DDBJ whole genome shotgun (WGS) entry which is preliminary data.</text>
</comment>
<keyword evidence="4" id="KW-0808">Transferase</keyword>
<dbReference type="InterPro" id="IPR007652">
    <property type="entry name" value="A1-4-GlycosylTfrase_dom"/>
</dbReference>
<reference evidence="8" key="1">
    <citation type="submission" date="2021-11" db="EMBL/GenBank/DDBJ databases">
        <authorList>
            <person name="Schell T."/>
        </authorList>
    </citation>
    <scope>NUCLEOTIDE SEQUENCE</scope>
    <source>
        <strain evidence="8">M5</strain>
    </source>
</reference>
<keyword evidence="5" id="KW-0333">Golgi apparatus</keyword>
<dbReference type="InterPro" id="IPR029044">
    <property type="entry name" value="Nucleotide-diphossugar_trans"/>
</dbReference>
<keyword evidence="9" id="KW-1185">Reference proteome</keyword>
<proteinExistence type="inferred from homology"/>
<dbReference type="GO" id="GO:0016758">
    <property type="term" value="F:hexosyltransferase activity"/>
    <property type="evidence" value="ECO:0007669"/>
    <property type="project" value="TreeGrafter"/>
</dbReference>
<organism evidence="8 9">
    <name type="scientific">Daphnia galeata</name>
    <dbReference type="NCBI Taxonomy" id="27404"/>
    <lineage>
        <taxon>Eukaryota</taxon>
        <taxon>Metazoa</taxon>
        <taxon>Ecdysozoa</taxon>
        <taxon>Arthropoda</taxon>
        <taxon>Crustacea</taxon>
        <taxon>Branchiopoda</taxon>
        <taxon>Diplostraca</taxon>
        <taxon>Cladocera</taxon>
        <taxon>Anomopoda</taxon>
        <taxon>Daphniidae</taxon>
        <taxon>Daphnia</taxon>
    </lineage>
</organism>
<dbReference type="InterPro" id="IPR007577">
    <property type="entry name" value="GlycoTrfase_DXD_sugar-bd_CS"/>
</dbReference>
<dbReference type="PANTHER" id="PTHR12042:SF21">
    <property type="entry name" value="ALPHA1,4-GALACTOSYLTRANSFERASE 1-RELATED"/>
    <property type="match status" value="1"/>
</dbReference>
<evidence type="ECO:0000256" key="3">
    <source>
        <dbReference type="ARBA" id="ARBA00022676"/>
    </source>
</evidence>
<gene>
    <name evidence="8" type="ORF">DGAL_LOCUS5989</name>
</gene>
<dbReference type="Gene3D" id="3.90.550.20">
    <property type="match status" value="1"/>
</dbReference>
<evidence type="ECO:0000256" key="4">
    <source>
        <dbReference type="ARBA" id="ARBA00022679"/>
    </source>
</evidence>
<evidence type="ECO:0000313" key="9">
    <source>
        <dbReference type="Proteomes" id="UP000789390"/>
    </source>
</evidence>
<evidence type="ECO:0000256" key="6">
    <source>
        <dbReference type="ARBA" id="ARBA00023136"/>
    </source>
</evidence>
<dbReference type="GO" id="GO:0006688">
    <property type="term" value="P:glycosphingolipid biosynthetic process"/>
    <property type="evidence" value="ECO:0007669"/>
    <property type="project" value="TreeGrafter"/>
</dbReference>
<evidence type="ECO:0000256" key="1">
    <source>
        <dbReference type="ARBA" id="ARBA00004323"/>
    </source>
</evidence>
<dbReference type="Pfam" id="PF04572">
    <property type="entry name" value="Gb3_synth"/>
    <property type="match status" value="1"/>
</dbReference>
<accession>A0A8J2RRE5</accession>